<comment type="caution">
    <text evidence="1">The sequence shown here is derived from an EMBL/GenBank/DDBJ whole genome shotgun (WGS) entry which is preliminary data.</text>
</comment>
<dbReference type="RefSeq" id="WP_189002762.1">
    <property type="nucleotide sequence ID" value="NZ_BMOD01000007.1"/>
</dbReference>
<proteinExistence type="predicted"/>
<dbReference type="EMBL" id="BMOD01000007">
    <property type="protein sequence ID" value="GGJ35670.1"/>
    <property type="molecule type" value="Genomic_DNA"/>
</dbReference>
<keyword evidence="2" id="KW-1185">Reference proteome</keyword>
<organism evidence="1 2">
    <name type="scientific">Deinococcus roseus</name>
    <dbReference type="NCBI Taxonomy" id="392414"/>
    <lineage>
        <taxon>Bacteria</taxon>
        <taxon>Thermotogati</taxon>
        <taxon>Deinococcota</taxon>
        <taxon>Deinococci</taxon>
        <taxon>Deinococcales</taxon>
        <taxon>Deinococcaceae</taxon>
        <taxon>Deinococcus</taxon>
    </lineage>
</organism>
<protein>
    <submittedName>
        <fullName evidence="1">Uncharacterized protein</fullName>
    </submittedName>
</protein>
<evidence type="ECO:0000313" key="1">
    <source>
        <dbReference type="EMBL" id="GGJ35670.1"/>
    </source>
</evidence>
<accession>A0ABQ2CZG2</accession>
<dbReference type="Proteomes" id="UP000632222">
    <property type="component" value="Unassembled WGS sequence"/>
</dbReference>
<sequence>MQQHEPAFSTGKDDWRLLSLTHAQAKALQQDMQLLLEKYRYQESGDKANCILRLALAPHREG</sequence>
<gene>
    <name evidence="1" type="ORF">GCM10008938_22230</name>
</gene>
<name>A0ABQ2CZG2_9DEIO</name>
<reference evidence="2" key="1">
    <citation type="journal article" date="2019" name="Int. J. Syst. Evol. Microbiol.">
        <title>The Global Catalogue of Microorganisms (GCM) 10K type strain sequencing project: providing services to taxonomists for standard genome sequencing and annotation.</title>
        <authorList>
            <consortium name="The Broad Institute Genomics Platform"/>
            <consortium name="The Broad Institute Genome Sequencing Center for Infectious Disease"/>
            <person name="Wu L."/>
            <person name="Ma J."/>
        </authorList>
    </citation>
    <scope>NUCLEOTIDE SEQUENCE [LARGE SCALE GENOMIC DNA]</scope>
    <source>
        <strain evidence="2">JCM 14370</strain>
    </source>
</reference>
<evidence type="ECO:0000313" key="2">
    <source>
        <dbReference type="Proteomes" id="UP000632222"/>
    </source>
</evidence>